<feature type="compositionally biased region" description="Acidic residues" evidence="20">
    <location>
        <begin position="718"/>
        <end position="733"/>
    </location>
</feature>
<dbReference type="SMART" id="SM01326">
    <property type="entry name" value="PTEN_C2"/>
    <property type="match status" value="1"/>
</dbReference>
<dbReference type="EMBL" id="JAAAHY010000159">
    <property type="protein sequence ID" value="KAF9966401.1"/>
    <property type="molecule type" value="Genomic_DNA"/>
</dbReference>
<comment type="catalytic activity">
    <reaction evidence="14">
        <text>a 1,2-diacyl-sn-glycero-3-phospho-(1D-myo-inositol-3,4,5-trisphosphate) + H2O = a 1,2-diacyl-sn-glycero-3-phospho-(1D-myo-inositol-4,5-bisphosphate) + phosphate</text>
        <dbReference type="Rhea" id="RHEA:25017"/>
        <dbReference type="ChEBI" id="CHEBI:15377"/>
        <dbReference type="ChEBI" id="CHEBI:43474"/>
        <dbReference type="ChEBI" id="CHEBI:57836"/>
        <dbReference type="ChEBI" id="CHEBI:58456"/>
        <dbReference type="EC" id="3.1.3.67"/>
    </reaction>
    <physiologicalReaction direction="left-to-right" evidence="14">
        <dbReference type="Rhea" id="RHEA:25018"/>
    </physiologicalReaction>
</comment>
<feature type="compositionally biased region" description="Basic and acidic residues" evidence="20">
    <location>
        <begin position="536"/>
        <end position="553"/>
    </location>
</feature>
<dbReference type="PANTHER" id="PTHR12305:SF81">
    <property type="entry name" value="PHOSPHATIDYLINOSITOL 3,4,5-TRISPHOSPHATE 3-PHOSPHATASE AND DUAL-SPECIFICITY PROTEIN PHOSPHATASE PTEN"/>
    <property type="match status" value="1"/>
</dbReference>
<comment type="catalytic activity">
    <reaction evidence="13">
        <text>1D-myo-inositol 1,3,4,5-tetrakisphosphate + H2O = 1D-myo-inositol 1,4,5-trisphosphate + phosphate</text>
        <dbReference type="Rhea" id="RHEA:77155"/>
        <dbReference type="ChEBI" id="CHEBI:15377"/>
        <dbReference type="ChEBI" id="CHEBI:43474"/>
        <dbReference type="ChEBI" id="CHEBI:57895"/>
        <dbReference type="ChEBI" id="CHEBI:203600"/>
    </reaction>
    <physiologicalReaction direction="left-to-right" evidence="13">
        <dbReference type="Rhea" id="RHEA:77156"/>
    </physiologicalReaction>
</comment>
<feature type="compositionally biased region" description="Polar residues" evidence="20">
    <location>
        <begin position="606"/>
        <end position="624"/>
    </location>
</feature>
<evidence type="ECO:0000256" key="6">
    <source>
        <dbReference type="ARBA" id="ARBA00022490"/>
    </source>
</evidence>
<evidence type="ECO:0000256" key="16">
    <source>
        <dbReference type="ARBA" id="ARBA00044309"/>
    </source>
</evidence>
<dbReference type="InterPro" id="IPR000387">
    <property type="entry name" value="Tyr_Pase_dom"/>
</dbReference>
<dbReference type="PANTHER" id="PTHR12305">
    <property type="entry name" value="PHOSPHATASE WITH HOMOLOGY TO TENSIN"/>
    <property type="match status" value="1"/>
</dbReference>
<dbReference type="EC" id="3.1.3.48" evidence="4"/>
<dbReference type="PROSITE" id="PS50056">
    <property type="entry name" value="TYR_PHOSPHATASE_2"/>
    <property type="match status" value="1"/>
</dbReference>
<evidence type="ECO:0000256" key="20">
    <source>
        <dbReference type="SAM" id="MobiDB-lite"/>
    </source>
</evidence>
<dbReference type="PROSITE" id="PS00383">
    <property type="entry name" value="TYR_PHOSPHATASE_1"/>
    <property type="match status" value="1"/>
</dbReference>
<feature type="domain" description="Phosphatase tensin-type" evidence="22">
    <location>
        <begin position="15"/>
        <end position="184"/>
    </location>
</feature>
<dbReference type="GO" id="GO:0005886">
    <property type="term" value="C:plasma membrane"/>
    <property type="evidence" value="ECO:0007669"/>
    <property type="project" value="TreeGrafter"/>
</dbReference>
<dbReference type="GO" id="GO:0046856">
    <property type="term" value="P:phosphatidylinositol dephosphorylation"/>
    <property type="evidence" value="ECO:0007669"/>
    <property type="project" value="TreeGrafter"/>
</dbReference>
<keyword evidence="6" id="KW-0963">Cytoplasm</keyword>
<evidence type="ECO:0000256" key="17">
    <source>
        <dbReference type="ARBA" id="ARBA00047986"/>
    </source>
</evidence>
<dbReference type="Proteomes" id="UP000738359">
    <property type="component" value="Unassembled WGS sequence"/>
</dbReference>
<feature type="domain" description="C2 tensin-type" evidence="23">
    <location>
        <begin position="190"/>
        <end position="343"/>
    </location>
</feature>
<dbReference type="InterPro" id="IPR051281">
    <property type="entry name" value="Dual-spec_lipid-protein_phosph"/>
</dbReference>
<dbReference type="Pfam" id="PF22785">
    <property type="entry name" value="Tc-R-P"/>
    <property type="match status" value="1"/>
</dbReference>
<name>A0A9P6JBA1_MORAP</name>
<dbReference type="PROSITE" id="PS51182">
    <property type="entry name" value="C2_TENSIN"/>
    <property type="match status" value="1"/>
</dbReference>
<comment type="catalytic activity">
    <reaction evidence="19">
        <text>O-phospho-L-tyrosyl-[protein] + H2O = L-tyrosyl-[protein] + phosphate</text>
        <dbReference type="Rhea" id="RHEA:10684"/>
        <dbReference type="Rhea" id="RHEA-COMP:10136"/>
        <dbReference type="Rhea" id="RHEA-COMP:20101"/>
        <dbReference type="ChEBI" id="CHEBI:15377"/>
        <dbReference type="ChEBI" id="CHEBI:43474"/>
        <dbReference type="ChEBI" id="CHEBI:46858"/>
        <dbReference type="ChEBI" id="CHEBI:61978"/>
        <dbReference type="EC" id="3.1.3.48"/>
    </reaction>
    <physiologicalReaction direction="left-to-right" evidence="19">
        <dbReference type="Rhea" id="RHEA:10685"/>
    </physiologicalReaction>
</comment>
<dbReference type="PROSITE" id="PS51181">
    <property type="entry name" value="PPASE_TENSIN"/>
    <property type="match status" value="1"/>
</dbReference>
<evidence type="ECO:0000256" key="4">
    <source>
        <dbReference type="ARBA" id="ARBA00013064"/>
    </source>
</evidence>
<feature type="compositionally biased region" description="Low complexity" evidence="20">
    <location>
        <begin position="481"/>
        <end position="491"/>
    </location>
</feature>
<evidence type="ECO:0000259" key="23">
    <source>
        <dbReference type="PROSITE" id="PS51182"/>
    </source>
</evidence>
<dbReference type="InterPro" id="IPR045101">
    <property type="entry name" value="PTP_PTEN"/>
</dbReference>
<accession>A0A9P6JBA1</accession>
<dbReference type="Pfam" id="PF10409">
    <property type="entry name" value="PTEN_C2"/>
    <property type="match status" value="1"/>
</dbReference>
<keyword evidence="8" id="KW-0904">Protein phosphatase</keyword>
<dbReference type="GO" id="GO:0048870">
    <property type="term" value="P:cell motility"/>
    <property type="evidence" value="ECO:0007669"/>
    <property type="project" value="TreeGrafter"/>
</dbReference>
<feature type="domain" description="Tyrosine specific protein phosphatases" evidence="21">
    <location>
        <begin position="107"/>
        <end position="158"/>
    </location>
</feature>
<dbReference type="GO" id="GO:0004725">
    <property type="term" value="F:protein tyrosine phosphatase activity"/>
    <property type="evidence" value="ECO:0007669"/>
    <property type="project" value="UniProtKB-EC"/>
</dbReference>
<dbReference type="InterPro" id="IPR029021">
    <property type="entry name" value="Prot-tyrosine_phosphatase-like"/>
</dbReference>
<keyword evidence="25" id="KW-1185">Reference proteome</keyword>
<feature type="compositionally biased region" description="Low complexity" evidence="20">
    <location>
        <begin position="516"/>
        <end position="534"/>
    </location>
</feature>
<reference evidence="24" key="1">
    <citation type="journal article" date="2020" name="Fungal Divers.">
        <title>Resolving the Mortierellaceae phylogeny through synthesis of multi-gene phylogenetics and phylogenomics.</title>
        <authorList>
            <person name="Vandepol N."/>
            <person name="Liber J."/>
            <person name="Desiro A."/>
            <person name="Na H."/>
            <person name="Kennedy M."/>
            <person name="Barry K."/>
            <person name="Grigoriev I.V."/>
            <person name="Miller A.N."/>
            <person name="O'Donnell K."/>
            <person name="Stajich J.E."/>
            <person name="Bonito G."/>
        </authorList>
    </citation>
    <scope>NUCLEOTIDE SEQUENCE</scope>
    <source>
        <strain evidence="24">CK1249</strain>
    </source>
</reference>
<evidence type="ECO:0000259" key="22">
    <source>
        <dbReference type="PROSITE" id="PS51181"/>
    </source>
</evidence>
<evidence type="ECO:0000256" key="5">
    <source>
        <dbReference type="ARBA" id="ARBA00013081"/>
    </source>
</evidence>
<comment type="catalytic activity">
    <reaction evidence="15">
        <text>1D-myo-inositol 1,3,4,5,6-pentakisphosphate + H2O = 1D-myo-inositol 1,4,5,6-tetrakisphosphate + phosphate</text>
        <dbReference type="Rhea" id="RHEA:77143"/>
        <dbReference type="ChEBI" id="CHEBI:15377"/>
        <dbReference type="ChEBI" id="CHEBI:43474"/>
        <dbReference type="ChEBI" id="CHEBI:57627"/>
        <dbReference type="ChEBI" id="CHEBI:57733"/>
    </reaction>
    <physiologicalReaction direction="left-to-right" evidence="15">
        <dbReference type="Rhea" id="RHEA:77144"/>
    </physiologicalReaction>
</comment>
<dbReference type="InterPro" id="IPR014020">
    <property type="entry name" value="Tensin_C2-dom"/>
</dbReference>
<feature type="compositionally biased region" description="Basic and acidic residues" evidence="20">
    <location>
        <begin position="464"/>
        <end position="476"/>
    </location>
</feature>
<comment type="catalytic activity">
    <reaction evidence="10">
        <text>1,2-dihexadecanoyl-sn-glycero-3-phospho-(1D-myo-inositol-3,4,5-trisphosphate) + H2O = 1,2-dihexadecanoyl-sn-glycero-3-phospho-(1D-myo-inositol-4,5-bisphosphate) + phosphate</text>
        <dbReference type="Rhea" id="RHEA:43560"/>
        <dbReference type="ChEBI" id="CHEBI:15377"/>
        <dbReference type="ChEBI" id="CHEBI:43474"/>
        <dbReference type="ChEBI" id="CHEBI:83420"/>
        <dbReference type="ChEBI" id="CHEBI:83423"/>
    </reaction>
    <physiologicalReaction direction="left-to-right" evidence="10">
        <dbReference type="Rhea" id="RHEA:43561"/>
    </physiologicalReaction>
</comment>
<evidence type="ECO:0000256" key="18">
    <source>
        <dbReference type="ARBA" id="ARBA00048832"/>
    </source>
</evidence>
<evidence type="ECO:0000256" key="10">
    <source>
        <dbReference type="ARBA" id="ARBA00034256"/>
    </source>
</evidence>
<evidence type="ECO:0000256" key="7">
    <source>
        <dbReference type="ARBA" id="ARBA00022801"/>
    </source>
</evidence>
<feature type="region of interest" description="Disordered" evidence="20">
    <location>
        <begin position="402"/>
        <end position="444"/>
    </location>
</feature>
<dbReference type="Gene3D" id="3.90.190.10">
    <property type="entry name" value="Protein tyrosine phosphatase superfamily"/>
    <property type="match status" value="1"/>
</dbReference>
<dbReference type="GO" id="GO:0004722">
    <property type="term" value="F:protein serine/threonine phosphatase activity"/>
    <property type="evidence" value="ECO:0007669"/>
    <property type="project" value="UniProtKB-EC"/>
</dbReference>
<comment type="catalytic activity">
    <reaction evidence="17">
        <text>O-phospho-L-seryl-[protein] + H2O = L-seryl-[protein] + phosphate</text>
        <dbReference type="Rhea" id="RHEA:20629"/>
        <dbReference type="Rhea" id="RHEA-COMP:9863"/>
        <dbReference type="Rhea" id="RHEA-COMP:11604"/>
        <dbReference type="ChEBI" id="CHEBI:15377"/>
        <dbReference type="ChEBI" id="CHEBI:29999"/>
        <dbReference type="ChEBI" id="CHEBI:43474"/>
        <dbReference type="ChEBI" id="CHEBI:83421"/>
        <dbReference type="EC" id="3.1.3.16"/>
    </reaction>
    <physiologicalReaction direction="left-to-right" evidence="17">
        <dbReference type="Rhea" id="RHEA:20630"/>
    </physiologicalReaction>
</comment>
<proteinExistence type="inferred from homology"/>
<evidence type="ECO:0000313" key="25">
    <source>
        <dbReference type="Proteomes" id="UP000738359"/>
    </source>
</evidence>
<evidence type="ECO:0000256" key="3">
    <source>
        <dbReference type="ARBA" id="ARBA00013015"/>
    </source>
</evidence>
<evidence type="ECO:0000256" key="19">
    <source>
        <dbReference type="ARBA" id="ARBA00051341"/>
    </source>
</evidence>
<dbReference type="SUPFAM" id="SSF52799">
    <property type="entry name" value="(Phosphotyrosine protein) phosphatases II"/>
    <property type="match status" value="1"/>
</dbReference>
<dbReference type="CDD" id="cd14509">
    <property type="entry name" value="PTP_PTEN"/>
    <property type="match status" value="1"/>
</dbReference>
<protein>
    <recommendedName>
        <fullName evidence="12">Phosphatidylinositol 3,4,5-trisphosphate 3-phosphatase and dual-specificity protein phosphatase PTEN</fullName>
        <ecNumber evidence="5">3.1.3.16</ecNumber>
        <ecNumber evidence="4">3.1.3.48</ecNumber>
        <ecNumber evidence="3">3.1.3.67</ecNumber>
    </recommendedName>
    <alternativeName>
        <fullName evidence="16">Inositol polyphosphate 3-phosphatase</fullName>
    </alternativeName>
</protein>
<feature type="region of interest" description="Disordered" evidence="20">
    <location>
        <begin position="655"/>
        <end position="676"/>
    </location>
</feature>
<dbReference type="GO" id="GO:0042995">
    <property type="term" value="C:cell projection"/>
    <property type="evidence" value="ECO:0007669"/>
    <property type="project" value="TreeGrafter"/>
</dbReference>
<evidence type="ECO:0000256" key="12">
    <source>
        <dbReference type="ARBA" id="ARBA00034338"/>
    </source>
</evidence>
<evidence type="ECO:0000256" key="15">
    <source>
        <dbReference type="ARBA" id="ARBA00043762"/>
    </source>
</evidence>
<feature type="region of interest" description="Disordered" evidence="20">
    <location>
        <begin position="601"/>
        <end position="624"/>
    </location>
</feature>
<dbReference type="AlphaFoldDB" id="A0A9P6JBA1"/>
<evidence type="ECO:0000256" key="11">
    <source>
        <dbReference type="ARBA" id="ARBA00034268"/>
    </source>
</evidence>
<comment type="similarity">
    <text evidence="2">Belongs to the PTEN phosphatase protein family.</text>
</comment>
<evidence type="ECO:0000256" key="2">
    <source>
        <dbReference type="ARBA" id="ARBA00007881"/>
    </source>
</evidence>
<comment type="caution">
    <text evidence="24">The sequence shown here is derived from an EMBL/GenBank/DDBJ whole genome shotgun (WGS) entry which is preliminary data.</text>
</comment>
<feature type="compositionally biased region" description="Low complexity" evidence="20">
    <location>
        <begin position="557"/>
        <end position="569"/>
    </location>
</feature>
<feature type="region of interest" description="Disordered" evidence="20">
    <location>
        <begin position="508"/>
        <end position="577"/>
    </location>
</feature>
<feature type="region of interest" description="Disordered" evidence="20">
    <location>
        <begin position="458"/>
        <end position="491"/>
    </location>
</feature>
<evidence type="ECO:0000256" key="13">
    <source>
        <dbReference type="ARBA" id="ARBA00043734"/>
    </source>
</evidence>
<evidence type="ECO:0000313" key="24">
    <source>
        <dbReference type="EMBL" id="KAF9966401.1"/>
    </source>
</evidence>
<organism evidence="24 25">
    <name type="scientific">Mortierella alpina</name>
    <name type="common">Oleaginous fungus</name>
    <name type="synonym">Mortierella renispora</name>
    <dbReference type="NCBI Taxonomy" id="64518"/>
    <lineage>
        <taxon>Eukaryota</taxon>
        <taxon>Fungi</taxon>
        <taxon>Fungi incertae sedis</taxon>
        <taxon>Mucoromycota</taxon>
        <taxon>Mortierellomycotina</taxon>
        <taxon>Mortierellomycetes</taxon>
        <taxon>Mortierellales</taxon>
        <taxon>Mortierellaceae</taxon>
        <taxon>Mortierella</taxon>
    </lineage>
</organism>
<dbReference type="GO" id="GO:0043491">
    <property type="term" value="P:phosphatidylinositol 3-kinase/protein kinase B signal transduction"/>
    <property type="evidence" value="ECO:0007669"/>
    <property type="project" value="TreeGrafter"/>
</dbReference>
<evidence type="ECO:0000256" key="1">
    <source>
        <dbReference type="ARBA" id="ARBA00004496"/>
    </source>
</evidence>
<dbReference type="InterPro" id="IPR016130">
    <property type="entry name" value="Tyr_Pase_AS"/>
</dbReference>
<sequence>MNLLRHAVSKQKRRFIDRDSGLDLDLTYITPSLIAMGYPSRSLEAFYRNPMSDVEKFLDSRHEAAYKVYNLCSERSYSDQRFHGRVAQFPFPDHSPPPFQLIHPFCEDVSDWLHTKPGNVVAVHCKAGKGRTGVMICAFLVHCGATADDAIKLYGEKRTHDGCGVTIPSQLRYIRYYEQFLESRTLNYDPRLLTLQEIVIDSIPKPLQSLEPGSNSTDIHDAGVEAKVRPDLFVSDLILTIMSSDVKIYESMPQHCYVDTKLQQIRISITDKIVLAGDVKMMLWYDSLYKRSHLCHFCFNTTFIGSNEDALYLKKQEVDKACKDKLHSIFDKDFAIRVNFLPAFAQQSPLPTLDSLPNRAILLKYKNHEGPNSVQISPPYFSTRQLAPARNKSAMEAFDLGGKGTESRAKPFNGSHPFGENGGGGCSPPNSAGPSSPPMPLMNGKALRSPVVVHTSKPAFKPMWSDRDRDRDRDDNWDTASISSDCSESDSSLEWWYTKPPRFAVFSGTGTGTGSGPPTAVAVSASPPSESGVGLDQERRAQNVGERLAETRSELASSPMSMTSSSTSSGGPGSGHVPYRPVALSICNGGGGSGGSLAGASGMSGTVVTSPPSSAYRSPPHSATSPLAREIKFETETIHHVSAAVTDALKCADAGVDSSSSYEEEEQDKDAFSRRDGMMECKGEDAEIKRGSYLRRHFLEGLYLNEEGKAIMKVKEKEEEEEEEKDKEEDGDDGRDSGVESVGSRDPQDCERAAGWVDSVSRWLWAADGKRVPEPSR</sequence>
<dbReference type="InterPro" id="IPR029023">
    <property type="entry name" value="Tensin_phosphatase"/>
</dbReference>
<dbReference type="Gene3D" id="2.60.40.1110">
    <property type="match status" value="1"/>
</dbReference>
<evidence type="ECO:0000256" key="9">
    <source>
        <dbReference type="ARBA" id="ARBA00023098"/>
    </source>
</evidence>
<dbReference type="EC" id="3.1.3.16" evidence="5"/>
<comment type="subcellular location">
    <subcellularLocation>
        <location evidence="1">Cytoplasm</location>
    </subcellularLocation>
</comment>
<dbReference type="SUPFAM" id="SSF49562">
    <property type="entry name" value="C2 domain (Calcium/lipid-binding domain, CaLB)"/>
    <property type="match status" value="1"/>
</dbReference>
<feature type="region of interest" description="Disordered" evidence="20">
    <location>
        <begin position="713"/>
        <end position="753"/>
    </location>
</feature>
<evidence type="ECO:0000256" key="14">
    <source>
        <dbReference type="ARBA" id="ARBA00043760"/>
    </source>
</evidence>
<dbReference type="OrthoDB" id="5632at2759"/>
<dbReference type="GO" id="GO:0016314">
    <property type="term" value="F:phosphatidylinositol-3,4,5-trisphosphate 3-phosphatase activity"/>
    <property type="evidence" value="ECO:0007669"/>
    <property type="project" value="UniProtKB-EC"/>
</dbReference>
<dbReference type="GO" id="GO:0005634">
    <property type="term" value="C:nucleus"/>
    <property type="evidence" value="ECO:0007669"/>
    <property type="project" value="TreeGrafter"/>
</dbReference>
<evidence type="ECO:0000259" key="21">
    <source>
        <dbReference type="PROSITE" id="PS50056"/>
    </source>
</evidence>
<comment type="catalytic activity">
    <reaction evidence="11">
        <text>1,2-dioctanoyl-sn-glycero-3-phospho-(1D-myo-inositol-3,4,5-trisphosphate) + H2O = 1,2-dioctanoyl-sn-glycero-3-phospho-(1D-myo-inositol-4,5-bisphosphate) + phosphate</text>
        <dbReference type="Rhea" id="RHEA:43552"/>
        <dbReference type="ChEBI" id="CHEBI:15377"/>
        <dbReference type="ChEBI" id="CHEBI:43474"/>
        <dbReference type="ChEBI" id="CHEBI:83416"/>
        <dbReference type="ChEBI" id="CHEBI:83419"/>
    </reaction>
    <physiologicalReaction direction="left-to-right" evidence="11">
        <dbReference type="Rhea" id="RHEA:43553"/>
    </physiologicalReaction>
</comment>
<keyword evidence="9" id="KW-0443">Lipid metabolism</keyword>
<dbReference type="EC" id="3.1.3.67" evidence="3"/>
<dbReference type="GO" id="GO:0050793">
    <property type="term" value="P:regulation of developmental process"/>
    <property type="evidence" value="ECO:0007669"/>
    <property type="project" value="UniProtKB-ARBA"/>
</dbReference>
<dbReference type="GO" id="GO:0051896">
    <property type="term" value="P:regulation of phosphatidylinositol 3-kinase/protein kinase B signal transduction"/>
    <property type="evidence" value="ECO:0007669"/>
    <property type="project" value="TreeGrafter"/>
</dbReference>
<dbReference type="GO" id="GO:0005829">
    <property type="term" value="C:cytosol"/>
    <property type="evidence" value="ECO:0007669"/>
    <property type="project" value="TreeGrafter"/>
</dbReference>
<evidence type="ECO:0000256" key="8">
    <source>
        <dbReference type="ARBA" id="ARBA00022912"/>
    </source>
</evidence>
<gene>
    <name evidence="24" type="ORF">BGZ70_002417</name>
</gene>
<keyword evidence="7" id="KW-0378">Hydrolase</keyword>
<comment type="catalytic activity">
    <reaction evidence="18">
        <text>O-phospho-L-threonyl-[protein] + H2O = L-threonyl-[protein] + phosphate</text>
        <dbReference type="Rhea" id="RHEA:47004"/>
        <dbReference type="Rhea" id="RHEA-COMP:11060"/>
        <dbReference type="Rhea" id="RHEA-COMP:11605"/>
        <dbReference type="ChEBI" id="CHEBI:15377"/>
        <dbReference type="ChEBI" id="CHEBI:30013"/>
        <dbReference type="ChEBI" id="CHEBI:43474"/>
        <dbReference type="ChEBI" id="CHEBI:61977"/>
        <dbReference type="EC" id="3.1.3.16"/>
    </reaction>
    <physiologicalReaction direction="left-to-right" evidence="18">
        <dbReference type="Rhea" id="RHEA:47005"/>
    </physiologicalReaction>
</comment>
<dbReference type="InterPro" id="IPR035892">
    <property type="entry name" value="C2_domain_sf"/>
</dbReference>